<accession>A0AAV0XFN1</accession>
<dbReference type="Gene3D" id="3.40.50.300">
    <property type="entry name" value="P-loop containing nucleotide triphosphate hydrolases"/>
    <property type="match status" value="1"/>
</dbReference>
<dbReference type="Pfam" id="PF00493">
    <property type="entry name" value="MCM"/>
    <property type="match status" value="1"/>
</dbReference>
<dbReference type="GO" id="GO:0000727">
    <property type="term" value="P:double-strand break repair via break-induced replication"/>
    <property type="evidence" value="ECO:0007669"/>
    <property type="project" value="TreeGrafter"/>
</dbReference>
<keyword evidence="2 4" id="KW-0547">Nucleotide-binding</keyword>
<keyword evidence="7" id="KW-1185">Reference proteome</keyword>
<dbReference type="GO" id="GO:0042555">
    <property type="term" value="C:MCM complex"/>
    <property type="evidence" value="ECO:0007669"/>
    <property type="project" value="TreeGrafter"/>
</dbReference>
<dbReference type="SMART" id="SM00350">
    <property type="entry name" value="MCM"/>
    <property type="match status" value="1"/>
</dbReference>
<dbReference type="EC" id="3.6.4.12" evidence="1"/>
<evidence type="ECO:0000256" key="2">
    <source>
        <dbReference type="ARBA" id="ARBA00022741"/>
    </source>
</evidence>
<dbReference type="EMBL" id="CARXXK010000004">
    <property type="protein sequence ID" value="CAI6367459.1"/>
    <property type="molecule type" value="Genomic_DNA"/>
</dbReference>
<dbReference type="SUPFAM" id="SSF52540">
    <property type="entry name" value="P-loop containing nucleoside triphosphate hydrolases"/>
    <property type="match status" value="1"/>
</dbReference>
<keyword evidence="4" id="KW-0238">DNA-binding</keyword>
<evidence type="ECO:0000256" key="1">
    <source>
        <dbReference type="ARBA" id="ARBA00012551"/>
    </source>
</evidence>
<dbReference type="GO" id="GO:0005634">
    <property type="term" value="C:nucleus"/>
    <property type="evidence" value="ECO:0007669"/>
    <property type="project" value="TreeGrafter"/>
</dbReference>
<comment type="caution">
    <text evidence="6">The sequence shown here is derived from an EMBL/GenBank/DDBJ whole genome shotgun (WGS) entry which is preliminary data.</text>
</comment>
<dbReference type="GO" id="GO:1902975">
    <property type="term" value="P:mitotic DNA replication initiation"/>
    <property type="evidence" value="ECO:0007669"/>
    <property type="project" value="TreeGrafter"/>
</dbReference>
<reference evidence="6 7" key="1">
    <citation type="submission" date="2023-01" db="EMBL/GenBank/DDBJ databases">
        <authorList>
            <person name="Whitehead M."/>
        </authorList>
    </citation>
    <scope>NUCLEOTIDE SEQUENCE [LARGE SCALE GENOMIC DNA]</scope>
</reference>
<dbReference type="PROSITE" id="PS00847">
    <property type="entry name" value="MCM_1"/>
    <property type="match status" value="1"/>
</dbReference>
<keyword evidence="3 4" id="KW-0067">ATP-binding</keyword>
<dbReference type="AlphaFoldDB" id="A0AAV0XFN1"/>
<dbReference type="Proteomes" id="UP001160148">
    <property type="component" value="Unassembled WGS sequence"/>
</dbReference>
<protein>
    <recommendedName>
        <fullName evidence="1">DNA helicase</fullName>
        <ecNumber evidence="1">3.6.4.12</ecNumber>
    </recommendedName>
</protein>
<dbReference type="InterPro" id="IPR018525">
    <property type="entry name" value="MCM_CS"/>
</dbReference>
<evidence type="ECO:0000259" key="5">
    <source>
        <dbReference type="PROSITE" id="PS50051"/>
    </source>
</evidence>
<evidence type="ECO:0000313" key="6">
    <source>
        <dbReference type="EMBL" id="CAI6367459.1"/>
    </source>
</evidence>
<gene>
    <name evidence="6" type="ORF">MEUPH1_LOCUS21933</name>
</gene>
<dbReference type="PRINTS" id="PR01657">
    <property type="entry name" value="MCMFAMILY"/>
</dbReference>
<evidence type="ECO:0000313" key="7">
    <source>
        <dbReference type="Proteomes" id="UP001160148"/>
    </source>
</evidence>
<dbReference type="GO" id="GO:0017116">
    <property type="term" value="F:single-stranded DNA helicase activity"/>
    <property type="evidence" value="ECO:0007669"/>
    <property type="project" value="TreeGrafter"/>
</dbReference>
<dbReference type="PANTHER" id="PTHR11630:SF46">
    <property type="entry name" value="DNA REPLICATION LICENSING FACTOR MCM3-RELATED"/>
    <property type="match status" value="1"/>
</dbReference>
<dbReference type="PANTHER" id="PTHR11630">
    <property type="entry name" value="DNA REPLICATION LICENSING FACTOR MCM FAMILY MEMBER"/>
    <property type="match status" value="1"/>
</dbReference>
<sequence length="215" mass="23320">MRKYVVGSYRCFLPAKGSIFFKTMTIGNNVIIKNANFSVERSDISMCRKLVNKERDDVFELLANSIAPSLHGIIHIKQAIVCLLLGEVETTLPNNSRIRGDINILLIGDPGVAKSQLLRCVLHVAPFVVCTTGRGSTGVGLTAAVTTNRSTGGRQLEAGAVVLADRGVVCIDEFDKMSDIDRVTIHEAMEQGKVSISKSGIHAKLNAQMLCFSRC</sequence>
<evidence type="ECO:0000256" key="3">
    <source>
        <dbReference type="ARBA" id="ARBA00022840"/>
    </source>
</evidence>
<dbReference type="GO" id="GO:0003697">
    <property type="term" value="F:single-stranded DNA binding"/>
    <property type="evidence" value="ECO:0007669"/>
    <property type="project" value="TreeGrafter"/>
</dbReference>
<comment type="similarity">
    <text evidence="4">Belongs to the MCM family.</text>
</comment>
<dbReference type="InterPro" id="IPR027417">
    <property type="entry name" value="P-loop_NTPase"/>
</dbReference>
<dbReference type="InterPro" id="IPR001208">
    <property type="entry name" value="MCM_dom"/>
</dbReference>
<organism evidence="6 7">
    <name type="scientific">Macrosiphum euphorbiae</name>
    <name type="common">potato aphid</name>
    <dbReference type="NCBI Taxonomy" id="13131"/>
    <lineage>
        <taxon>Eukaryota</taxon>
        <taxon>Metazoa</taxon>
        <taxon>Ecdysozoa</taxon>
        <taxon>Arthropoda</taxon>
        <taxon>Hexapoda</taxon>
        <taxon>Insecta</taxon>
        <taxon>Pterygota</taxon>
        <taxon>Neoptera</taxon>
        <taxon>Paraneoptera</taxon>
        <taxon>Hemiptera</taxon>
        <taxon>Sternorrhyncha</taxon>
        <taxon>Aphidomorpha</taxon>
        <taxon>Aphidoidea</taxon>
        <taxon>Aphididae</taxon>
        <taxon>Macrosiphini</taxon>
        <taxon>Macrosiphum</taxon>
    </lineage>
</organism>
<proteinExistence type="inferred from homology"/>
<dbReference type="GO" id="GO:0005524">
    <property type="term" value="F:ATP binding"/>
    <property type="evidence" value="ECO:0007669"/>
    <property type="project" value="UniProtKB-KW"/>
</dbReference>
<feature type="domain" description="MCM C-terminal AAA(+) ATPase" evidence="5">
    <location>
        <begin position="58"/>
        <end position="208"/>
    </location>
</feature>
<dbReference type="GO" id="GO:0006271">
    <property type="term" value="P:DNA strand elongation involved in DNA replication"/>
    <property type="evidence" value="ECO:0007669"/>
    <property type="project" value="TreeGrafter"/>
</dbReference>
<dbReference type="InterPro" id="IPR031327">
    <property type="entry name" value="MCM"/>
</dbReference>
<evidence type="ECO:0000256" key="4">
    <source>
        <dbReference type="RuleBase" id="RU004070"/>
    </source>
</evidence>
<dbReference type="PROSITE" id="PS50051">
    <property type="entry name" value="MCM_2"/>
    <property type="match status" value="1"/>
</dbReference>
<name>A0AAV0XFN1_9HEMI</name>